<dbReference type="RefSeq" id="WP_047820414.1">
    <property type="nucleotide sequence ID" value="NZ_CP011770.1"/>
</dbReference>
<dbReference type="OrthoDB" id="9802264at2"/>
<comment type="similarity">
    <text evidence="2">Belongs to the ABC transporter superfamily.</text>
</comment>
<dbReference type="InterPro" id="IPR017871">
    <property type="entry name" value="ABC_transporter-like_CS"/>
</dbReference>
<dbReference type="Proteomes" id="UP000035287">
    <property type="component" value="Chromosome"/>
</dbReference>
<dbReference type="InterPro" id="IPR003593">
    <property type="entry name" value="AAA+_ATPase"/>
</dbReference>
<evidence type="ECO:0000313" key="6">
    <source>
        <dbReference type="EMBL" id="AKM09729.1"/>
    </source>
</evidence>
<comment type="subcellular location">
    <subcellularLocation>
        <location evidence="1">Cell inner membrane</location>
        <topology evidence="1">Peripheral membrane protein</topology>
    </subcellularLocation>
</comment>
<accession>A0A0G3XGJ3</accession>
<keyword evidence="7" id="KW-1185">Reference proteome</keyword>
<gene>
    <name evidence="6" type="ORF">AB433_06625</name>
</gene>
<dbReference type="InterPro" id="IPR013563">
    <property type="entry name" value="Oligopep_ABC_C"/>
</dbReference>
<dbReference type="InterPro" id="IPR027417">
    <property type="entry name" value="P-loop_NTPase"/>
</dbReference>
<protein>
    <submittedName>
        <fullName evidence="6">Uncharacterized protein</fullName>
    </submittedName>
</protein>
<evidence type="ECO:0000313" key="7">
    <source>
        <dbReference type="Proteomes" id="UP000035287"/>
    </source>
</evidence>
<dbReference type="Pfam" id="PF00005">
    <property type="entry name" value="ABC_tran"/>
    <property type="match status" value="1"/>
</dbReference>
<dbReference type="InterPro" id="IPR050319">
    <property type="entry name" value="ABC_transp_ATP-bind"/>
</dbReference>
<dbReference type="Pfam" id="PF08352">
    <property type="entry name" value="oligo_HPY"/>
    <property type="match status" value="1"/>
</dbReference>
<dbReference type="GO" id="GO:0005886">
    <property type="term" value="C:plasma membrane"/>
    <property type="evidence" value="ECO:0007669"/>
    <property type="project" value="UniProtKB-SubCell"/>
</dbReference>
<sequence length="352" mass="39296">MSEHVEPAVPVNPRSDFLVLDDVHTHFDMGKHLLTRESKGVVKAVDGVTLTVKEGEILGLVGESGCGKSTLSRTVMQLIRPTSGRIFLEGKELSALSEKDIRSERINFQMIFQDPYASLNPRMTVLDTLAEAIRTRHPDVKGDALRARVADLLRTVGMNPTQMKRYPHEFSGGQRQRVAIARALAPEPKLIIADEPVSALDVSIQSQILNLLKRLTREMGLTMIFISHDLSVVRYIADRIAVMYLGRILELGEASDIVDHPLHIYTRALMSAIPAPDPRSEKTRHRIVLQGDPPSPMNPPNGCNFWPRSPYEHDERMKHEEPILTEIRPDHFAANCPFCLQGSDAPAEAMAK</sequence>
<dbReference type="CDD" id="cd03257">
    <property type="entry name" value="ABC_NikE_OppD_transporters"/>
    <property type="match status" value="1"/>
</dbReference>
<evidence type="ECO:0000256" key="2">
    <source>
        <dbReference type="ARBA" id="ARBA00005417"/>
    </source>
</evidence>
<dbReference type="PANTHER" id="PTHR43776">
    <property type="entry name" value="TRANSPORT ATP-BINDING PROTEIN"/>
    <property type="match status" value="1"/>
</dbReference>
<dbReference type="PATRIC" id="fig|1348774.3.peg.1386"/>
<dbReference type="NCBIfam" id="TIGR01727">
    <property type="entry name" value="oligo_HPY"/>
    <property type="match status" value="1"/>
</dbReference>
<dbReference type="PROSITE" id="PS00211">
    <property type="entry name" value="ABC_TRANSPORTER_1"/>
    <property type="match status" value="1"/>
</dbReference>
<dbReference type="Gene3D" id="3.40.50.300">
    <property type="entry name" value="P-loop containing nucleotide triphosphate hydrolases"/>
    <property type="match status" value="1"/>
</dbReference>
<dbReference type="GO" id="GO:0055085">
    <property type="term" value="P:transmembrane transport"/>
    <property type="evidence" value="ECO:0007669"/>
    <property type="project" value="UniProtKB-ARBA"/>
</dbReference>
<name>A0A0G3XGJ3_9SPHN</name>
<dbReference type="PANTHER" id="PTHR43776:SF7">
    <property type="entry name" value="D,D-DIPEPTIDE TRANSPORT ATP-BINDING PROTEIN DDPF-RELATED"/>
    <property type="match status" value="1"/>
</dbReference>
<reference evidence="6 7" key="1">
    <citation type="submission" date="2015-06" db="EMBL/GenBank/DDBJ databases">
        <authorList>
            <person name="Zeng Y."/>
            <person name="Huang Y."/>
        </authorList>
    </citation>
    <scope>NUCLEOTIDE SEQUENCE [LARGE SCALE GENOMIC DNA]</scope>
    <source>
        <strain evidence="6 7">PQ-2</strain>
    </source>
</reference>
<dbReference type="PROSITE" id="PS50893">
    <property type="entry name" value="ABC_TRANSPORTER_2"/>
    <property type="match status" value="1"/>
</dbReference>
<dbReference type="FunFam" id="3.40.50.300:FF:000016">
    <property type="entry name" value="Oligopeptide ABC transporter ATP-binding component"/>
    <property type="match status" value="1"/>
</dbReference>
<dbReference type="SUPFAM" id="SSF52540">
    <property type="entry name" value="P-loop containing nucleoside triphosphate hydrolases"/>
    <property type="match status" value="1"/>
</dbReference>
<dbReference type="InterPro" id="IPR003439">
    <property type="entry name" value="ABC_transporter-like_ATP-bd"/>
</dbReference>
<dbReference type="SMART" id="SM00382">
    <property type="entry name" value="AAA"/>
    <property type="match status" value="1"/>
</dbReference>
<organism evidence="6 7">
    <name type="scientific">Croceicoccus naphthovorans</name>
    <dbReference type="NCBI Taxonomy" id="1348774"/>
    <lineage>
        <taxon>Bacteria</taxon>
        <taxon>Pseudomonadati</taxon>
        <taxon>Pseudomonadota</taxon>
        <taxon>Alphaproteobacteria</taxon>
        <taxon>Sphingomonadales</taxon>
        <taxon>Erythrobacteraceae</taxon>
        <taxon>Croceicoccus</taxon>
    </lineage>
</organism>
<dbReference type="GO" id="GO:0005524">
    <property type="term" value="F:ATP binding"/>
    <property type="evidence" value="ECO:0007669"/>
    <property type="project" value="UniProtKB-KW"/>
</dbReference>
<proteinExistence type="inferred from homology"/>
<evidence type="ECO:0000256" key="4">
    <source>
        <dbReference type="ARBA" id="ARBA00022741"/>
    </source>
</evidence>
<evidence type="ECO:0000256" key="1">
    <source>
        <dbReference type="ARBA" id="ARBA00004417"/>
    </source>
</evidence>
<dbReference type="GO" id="GO:0015833">
    <property type="term" value="P:peptide transport"/>
    <property type="evidence" value="ECO:0007669"/>
    <property type="project" value="InterPro"/>
</dbReference>
<keyword evidence="5" id="KW-0067">ATP-binding</keyword>
<keyword evidence="4" id="KW-0547">Nucleotide-binding</keyword>
<dbReference type="KEGG" id="cna:AB433_06625"/>
<dbReference type="STRING" id="1348774.AB433_06625"/>
<keyword evidence="3" id="KW-0813">Transport</keyword>
<evidence type="ECO:0000256" key="5">
    <source>
        <dbReference type="ARBA" id="ARBA00022840"/>
    </source>
</evidence>
<dbReference type="AlphaFoldDB" id="A0A0G3XGJ3"/>
<dbReference type="EMBL" id="CP011770">
    <property type="protein sequence ID" value="AKM09729.1"/>
    <property type="molecule type" value="Genomic_DNA"/>
</dbReference>
<dbReference type="GO" id="GO:0016887">
    <property type="term" value="F:ATP hydrolysis activity"/>
    <property type="evidence" value="ECO:0007669"/>
    <property type="project" value="InterPro"/>
</dbReference>
<evidence type="ECO:0000256" key="3">
    <source>
        <dbReference type="ARBA" id="ARBA00022448"/>
    </source>
</evidence>